<organism evidence="3 4">
    <name type="scientific">Acetobacter estunensis</name>
    <dbReference type="NCBI Taxonomy" id="104097"/>
    <lineage>
        <taxon>Bacteria</taxon>
        <taxon>Pseudomonadati</taxon>
        <taxon>Pseudomonadota</taxon>
        <taxon>Alphaproteobacteria</taxon>
        <taxon>Acetobacterales</taxon>
        <taxon>Acetobacteraceae</taxon>
        <taxon>Acetobacter</taxon>
    </lineage>
</organism>
<protein>
    <recommendedName>
        <fullName evidence="2">UPF0102 protein GOB87_05210</fullName>
    </recommendedName>
</protein>
<comment type="caution">
    <text evidence="3">The sequence shown here is derived from an EMBL/GenBank/DDBJ whole genome shotgun (WGS) entry which is preliminary data.</text>
</comment>
<evidence type="ECO:0000256" key="1">
    <source>
        <dbReference type="ARBA" id="ARBA00006738"/>
    </source>
</evidence>
<proteinExistence type="inferred from homology"/>
<dbReference type="InterPro" id="IPR003509">
    <property type="entry name" value="UPF0102_YraN-like"/>
</dbReference>
<dbReference type="InterPro" id="IPR011856">
    <property type="entry name" value="tRNA_endonuc-like_dom_sf"/>
</dbReference>
<gene>
    <name evidence="3" type="ORF">GOB87_05210</name>
</gene>
<accession>A0A967ECK2</accession>
<dbReference type="GO" id="GO:0003676">
    <property type="term" value="F:nucleic acid binding"/>
    <property type="evidence" value="ECO:0007669"/>
    <property type="project" value="InterPro"/>
</dbReference>
<dbReference type="PANTHER" id="PTHR34039">
    <property type="entry name" value="UPF0102 PROTEIN YRAN"/>
    <property type="match status" value="1"/>
</dbReference>
<evidence type="ECO:0000313" key="3">
    <source>
        <dbReference type="EMBL" id="NHO53361.1"/>
    </source>
</evidence>
<dbReference type="InterPro" id="IPR011335">
    <property type="entry name" value="Restrct_endonuc-II-like"/>
</dbReference>
<keyword evidence="4" id="KW-1185">Reference proteome</keyword>
<name>A0A967ECK2_9PROT</name>
<dbReference type="Proteomes" id="UP000597459">
    <property type="component" value="Unassembled WGS sequence"/>
</dbReference>
<sequence length="129" mass="14461">MQKPSPSPSRQTRGSLAHADGLRGEDIARQHLLADGWHILLHRARTPCGEIDLVASKNDHLAFIEVKKRANCQTASEAITMRQRRRLMAAAELLLTAHPEWTYEGISFDVIAIASTGSLRHIRDAFRQE</sequence>
<dbReference type="EMBL" id="WOTH01000007">
    <property type="protein sequence ID" value="NHO53361.1"/>
    <property type="molecule type" value="Genomic_DNA"/>
</dbReference>
<dbReference type="PANTHER" id="PTHR34039:SF1">
    <property type="entry name" value="UPF0102 PROTEIN YRAN"/>
    <property type="match status" value="1"/>
</dbReference>
<dbReference type="AlphaFoldDB" id="A0A967ECK2"/>
<dbReference type="RefSeq" id="WP_166313503.1">
    <property type="nucleotide sequence ID" value="NZ_WOTH01000007.1"/>
</dbReference>
<evidence type="ECO:0000313" key="4">
    <source>
        <dbReference type="Proteomes" id="UP000597459"/>
    </source>
</evidence>
<dbReference type="HAMAP" id="MF_00048">
    <property type="entry name" value="UPF0102"/>
    <property type="match status" value="1"/>
</dbReference>
<comment type="similarity">
    <text evidence="1 2">Belongs to the UPF0102 family.</text>
</comment>
<dbReference type="Gene3D" id="3.40.1350.10">
    <property type="match status" value="1"/>
</dbReference>
<dbReference type="Pfam" id="PF02021">
    <property type="entry name" value="UPF0102"/>
    <property type="match status" value="1"/>
</dbReference>
<reference evidence="3" key="1">
    <citation type="submission" date="2019-11" db="EMBL/GenBank/DDBJ databases">
        <title>Description of new Acetobacter species.</title>
        <authorList>
            <person name="Cleenwerck I."/>
            <person name="Sombolestani A.S."/>
        </authorList>
    </citation>
    <scope>NUCLEOTIDE SEQUENCE</scope>
    <source>
        <strain evidence="3">LMG 1626</strain>
    </source>
</reference>
<evidence type="ECO:0000256" key="2">
    <source>
        <dbReference type="HAMAP-Rule" id="MF_00048"/>
    </source>
</evidence>
<dbReference type="SUPFAM" id="SSF52980">
    <property type="entry name" value="Restriction endonuclease-like"/>
    <property type="match status" value="1"/>
</dbReference>